<dbReference type="RefSeq" id="WP_146444961.1">
    <property type="nucleotide sequence ID" value="NZ_SJPR01000002.1"/>
</dbReference>
<dbReference type="Pfam" id="PF07963">
    <property type="entry name" value="N_methyl"/>
    <property type="match status" value="1"/>
</dbReference>
<dbReference type="AlphaFoldDB" id="A0A5C6AF82"/>
<keyword evidence="1" id="KW-0472">Membrane</keyword>
<proteinExistence type="predicted"/>
<comment type="caution">
    <text evidence="2">The sequence shown here is derived from an EMBL/GenBank/DDBJ whole genome shotgun (WGS) entry which is preliminary data.</text>
</comment>
<evidence type="ECO:0000313" key="3">
    <source>
        <dbReference type="Proteomes" id="UP000317421"/>
    </source>
</evidence>
<keyword evidence="1" id="KW-0812">Transmembrane</keyword>
<sequence>MSNRRGFTLIELLVAMASATVLMAGLSSALYIAARGMDLDDGGSARRARADAAVGRLLADARTATRMRTLSSGVIEFDVPDRTGDNVADRLRYAWDGMPGSLLTRELNGGSPITVLQDVRSLSFDSATRTSTVDTTAGSTLTTWPRLGGVLQPAASTTMSIAVSRPTTMVPGDLMVAVLCVEETSTGDIDTPSGWTQVLLRENSGEVTLGVWTRTLMASDPSSFTWSWNSNKDAIGWILVLSNHHRTEPIAATEVAYSTGKSSHPTTPSVTAATGDSLVLRVGAFDKDIVKTVDVTGLPGHTDVWVRSVDNKIAGACGYAVPVGPGAVGTAAFDNKNNSDYVVATIVITPRPAVAP</sequence>
<dbReference type="EMBL" id="SJPR01000002">
    <property type="protein sequence ID" value="TWT98077.1"/>
    <property type="molecule type" value="Genomic_DNA"/>
</dbReference>
<name>A0A5C6AF82_9BACT</name>
<keyword evidence="3" id="KW-1185">Reference proteome</keyword>
<protein>
    <submittedName>
        <fullName evidence="2">Uncharacterized protein</fullName>
    </submittedName>
</protein>
<reference evidence="2 3" key="1">
    <citation type="submission" date="2019-02" db="EMBL/GenBank/DDBJ databases">
        <title>Deep-cultivation of Planctomycetes and their phenomic and genomic characterization uncovers novel biology.</title>
        <authorList>
            <person name="Wiegand S."/>
            <person name="Jogler M."/>
            <person name="Boedeker C."/>
            <person name="Pinto D."/>
            <person name="Vollmers J."/>
            <person name="Rivas-Marin E."/>
            <person name="Kohn T."/>
            <person name="Peeters S.H."/>
            <person name="Heuer A."/>
            <person name="Rast P."/>
            <person name="Oberbeckmann S."/>
            <person name="Bunk B."/>
            <person name="Jeske O."/>
            <person name="Meyerdierks A."/>
            <person name="Storesund J.E."/>
            <person name="Kallscheuer N."/>
            <person name="Luecker S."/>
            <person name="Lage O.M."/>
            <person name="Pohl T."/>
            <person name="Merkel B.J."/>
            <person name="Hornburger P."/>
            <person name="Mueller R.-W."/>
            <person name="Bruemmer F."/>
            <person name="Labrenz M."/>
            <person name="Spormann A.M."/>
            <person name="Op Den Camp H."/>
            <person name="Overmann J."/>
            <person name="Amann R."/>
            <person name="Jetten M.S.M."/>
            <person name="Mascher T."/>
            <person name="Medema M.H."/>
            <person name="Devos D.P."/>
            <person name="Kaster A.-K."/>
            <person name="Ovreas L."/>
            <person name="Rohde M."/>
            <person name="Galperin M.Y."/>
            <person name="Jogler C."/>
        </authorList>
    </citation>
    <scope>NUCLEOTIDE SEQUENCE [LARGE SCALE GENOMIC DNA]</scope>
    <source>
        <strain evidence="2 3">Pla108</strain>
    </source>
</reference>
<dbReference type="Proteomes" id="UP000317421">
    <property type="component" value="Unassembled WGS sequence"/>
</dbReference>
<feature type="transmembrane region" description="Helical" evidence="1">
    <location>
        <begin position="12"/>
        <end position="34"/>
    </location>
</feature>
<dbReference type="PROSITE" id="PS00409">
    <property type="entry name" value="PROKAR_NTER_METHYL"/>
    <property type="match status" value="1"/>
</dbReference>
<organism evidence="2 3">
    <name type="scientific">Botrimarina colliarenosi</name>
    <dbReference type="NCBI Taxonomy" id="2528001"/>
    <lineage>
        <taxon>Bacteria</taxon>
        <taxon>Pseudomonadati</taxon>
        <taxon>Planctomycetota</taxon>
        <taxon>Planctomycetia</taxon>
        <taxon>Pirellulales</taxon>
        <taxon>Lacipirellulaceae</taxon>
        <taxon>Botrimarina</taxon>
    </lineage>
</organism>
<gene>
    <name evidence="2" type="ORF">Pla108_22340</name>
</gene>
<evidence type="ECO:0000313" key="2">
    <source>
        <dbReference type="EMBL" id="TWT98077.1"/>
    </source>
</evidence>
<accession>A0A5C6AF82</accession>
<dbReference type="NCBIfam" id="TIGR02532">
    <property type="entry name" value="IV_pilin_GFxxxE"/>
    <property type="match status" value="1"/>
</dbReference>
<dbReference type="OrthoDB" id="239917at2"/>
<dbReference type="InterPro" id="IPR012902">
    <property type="entry name" value="N_methyl_site"/>
</dbReference>
<keyword evidence="1" id="KW-1133">Transmembrane helix</keyword>
<evidence type="ECO:0000256" key="1">
    <source>
        <dbReference type="SAM" id="Phobius"/>
    </source>
</evidence>